<protein>
    <recommendedName>
        <fullName evidence="2">Gfo/Idh/MocA-like oxidoreductase C-terminal domain-containing protein</fullName>
    </recommendedName>
</protein>
<sequence>MTSEMVALMNGIEKGYSPKPNFEDGVLNQAILEAVEKSAESGRWIKVPQFMENGRFSRV</sequence>
<dbReference type="EMBL" id="CP089291">
    <property type="protein sequence ID" value="UOF90333.1"/>
    <property type="molecule type" value="Genomic_DNA"/>
</dbReference>
<evidence type="ECO:0000256" key="1">
    <source>
        <dbReference type="ARBA" id="ARBA00010928"/>
    </source>
</evidence>
<keyword evidence="4" id="KW-1185">Reference proteome</keyword>
<dbReference type="Gene3D" id="3.30.360.10">
    <property type="entry name" value="Dihydrodipicolinate Reductase, domain 2"/>
    <property type="match status" value="1"/>
</dbReference>
<evidence type="ECO:0000313" key="3">
    <source>
        <dbReference type="EMBL" id="UOF90333.1"/>
    </source>
</evidence>
<dbReference type="Proteomes" id="UP000830167">
    <property type="component" value="Chromosome"/>
</dbReference>
<organism evidence="3 4">
    <name type="scientific">Fodinisporobacter ferrooxydans</name>
    <dbReference type="NCBI Taxonomy" id="2901836"/>
    <lineage>
        <taxon>Bacteria</taxon>
        <taxon>Bacillati</taxon>
        <taxon>Bacillota</taxon>
        <taxon>Bacilli</taxon>
        <taxon>Bacillales</taxon>
        <taxon>Alicyclobacillaceae</taxon>
        <taxon>Fodinisporobacter</taxon>
    </lineage>
</organism>
<proteinExistence type="inferred from homology"/>
<gene>
    <name evidence="3" type="ORF">LSG31_21155</name>
</gene>
<accession>A0ABY4CME5</accession>
<evidence type="ECO:0000259" key="2">
    <source>
        <dbReference type="Pfam" id="PF02894"/>
    </source>
</evidence>
<name>A0ABY4CME5_9BACL</name>
<evidence type="ECO:0000313" key="4">
    <source>
        <dbReference type="Proteomes" id="UP000830167"/>
    </source>
</evidence>
<reference evidence="3" key="1">
    <citation type="submission" date="2021-12" db="EMBL/GenBank/DDBJ databases">
        <title>Alicyclobacillaceae gen. nov., sp. nov., isolated from chalcocite enrichment system.</title>
        <authorList>
            <person name="Jiang Z."/>
        </authorList>
    </citation>
    <scope>NUCLEOTIDE SEQUENCE</scope>
    <source>
        <strain evidence="3">MYW30-H2</strain>
    </source>
</reference>
<comment type="similarity">
    <text evidence="1">Belongs to the Gfo/Idh/MocA family.</text>
</comment>
<dbReference type="RefSeq" id="WP_347437028.1">
    <property type="nucleotide sequence ID" value="NZ_CP089291.1"/>
</dbReference>
<dbReference type="InterPro" id="IPR004104">
    <property type="entry name" value="Gfo/Idh/MocA-like_OxRdtase_C"/>
</dbReference>
<dbReference type="Pfam" id="PF02894">
    <property type="entry name" value="GFO_IDH_MocA_C"/>
    <property type="match status" value="1"/>
</dbReference>
<feature type="domain" description="Gfo/Idh/MocA-like oxidoreductase C-terminal" evidence="2">
    <location>
        <begin position="3"/>
        <end position="47"/>
    </location>
</feature>